<evidence type="ECO:0008006" key="4">
    <source>
        <dbReference type="Google" id="ProtNLM"/>
    </source>
</evidence>
<dbReference type="AlphaFoldDB" id="A0A0W8I433"/>
<dbReference type="Gene3D" id="3.40.50.620">
    <property type="entry name" value="HUPs"/>
    <property type="match status" value="1"/>
</dbReference>
<protein>
    <recommendedName>
        <fullName evidence="4">Asparagine synthetase domain-containing protein</fullName>
    </recommendedName>
</protein>
<dbReference type="Proteomes" id="UP000054837">
    <property type="component" value="Unassembled WGS sequence"/>
</dbReference>
<evidence type="ECO:0000313" key="2">
    <source>
        <dbReference type="EMBL" id="KUG52492.1"/>
    </source>
</evidence>
<feature type="region of interest" description="Disordered" evidence="1">
    <location>
        <begin position="512"/>
        <end position="599"/>
    </location>
</feature>
<accession>A0A0W8I433</accession>
<gene>
    <name evidence="2" type="ORF">AVL62_14300</name>
</gene>
<dbReference type="SUPFAM" id="SSF52402">
    <property type="entry name" value="Adenine nucleotide alpha hydrolases-like"/>
    <property type="match status" value="1"/>
</dbReference>
<organism evidence="2 3">
    <name type="scientific">Serinicoccus chungangensis</name>
    <dbReference type="NCBI Taxonomy" id="767452"/>
    <lineage>
        <taxon>Bacteria</taxon>
        <taxon>Bacillati</taxon>
        <taxon>Actinomycetota</taxon>
        <taxon>Actinomycetes</taxon>
        <taxon>Micrococcales</taxon>
        <taxon>Ornithinimicrobiaceae</taxon>
        <taxon>Serinicoccus</taxon>
    </lineage>
</organism>
<dbReference type="RefSeq" id="WP_058892028.1">
    <property type="nucleotide sequence ID" value="NZ_LQBL01000030.1"/>
</dbReference>
<dbReference type="InterPro" id="IPR014729">
    <property type="entry name" value="Rossmann-like_a/b/a_fold"/>
</dbReference>
<dbReference type="EMBL" id="LQBL01000030">
    <property type="protein sequence ID" value="KUG52492.1"/>
    <property type="molecule type" value="Genomic_DNA"/>
</dbReference>
<dbReference type="OrthoDB" id="3265836at2"/>
<name>A0A0W8I433_9MICO</name>
<evidence type="ECO:0000256" key="1">
    <source>
        <dbReference type="SAM" id="MobiDB-lite"/>
    </source>
</evidence>
<dbReference type="STRING" id="767452.AVL62_14300"/>
<evidence type="ECO:0000313" key="3">
    <source>
        <dbReference type="Proteomes" id="UP000054837"/>
    </source>
</evidence>
<feature type="compositionally biased region" description="Basic residues" evidence="1">
    <location>
        <begin position="539"/>
        <end position="553"/>
    </location>
</feature>
<proteinExistence type="predicted"/>
<sequence length="908" mass="95920">MQVDEAAVLLGAHPHGYLLLVGDARGAAPPDCRGWRAMSGLLPGSTLHLQPRTVLGHARGPLHDRDVVLLGHPVDVAAGLTDPTEVAGRLATTWARSGSDALVREVADLGGRWTLLAGRRASPDGDAVAPDARGRTDEPVELLVVPDTHATQPVHVGGAARGAAVASAPALVAGALGLDPDERALELLDLLRERRSGRVTYLPGLRTAYLGVEALVPNSLLRLRLDAAGLEVGQRRFWPFRPRVATEDVDAVYAAFRERFTAHVELLAGLGRPAVSLTGGLDSRVTAAVAAPALRAVDGFAFTYLNPRDAARSRAAVEDVTVAREAARALGLPHRVLRWRQPPAHGTFDVLHRRTYAPQLPSRGAAHAMWADLPRDLVQLQSNGGETGTTFVRHRPEHVLTPRRLTELYLGSGADVDDALVGELYGDYLDRVPMHADALLGFDDYDVLYWEQRMGRWGWQKFVDGDFGHRILLPFNDRVLLETMLSLPYPLRRDRALFERLLADAGVRHLPGEAPATVDATPSRTRATGGPGPRSLRTGARRLRRAVGRRVGSHRGPAATAGTDRSPAPHEPSPGAGARSFAVLPSRWSGRPPGGLRRHPLPGRRLSLWAHPGLPRAVTGDASAWVLVVGDPVDVPDGLDDAADVARLLHRLLAHGAGLGAATGRAAALCGSWTVVLAGPQGGRVVTDPLPSSDLRVCGGGTMIVGDPALAAALGAGEGEPLGADRLAQTPPAGPRTWRTGALPVLHAQAAAQGADAERRLAAHVALLARRGRPVLGLDAGADLLALAPALGRAAEGSAGPGAPVEAVTWWHPADGDSTRAMISSGDRALRAGVDQRLVLVDDADPVEVARALDRAVPADAVLWLGHRPGAATDRRTRALLAALPPTRRVALPWSDRLLPLLPGGALE</sequence>
<comment type="caution">
    <text evidence="2">The sequence shown here is derived from an EMBL/GenBank/DDBJ whole genome shotgun (WGS) entry which is preliminary data.</text>
</comment>
<reference evidence="2 3" key="1">
    <citation type="submission" date="2015-12" db="EMBL/GenBank/DDBJ databases">
        <title>Serinicoccus chungangenesis strain CD08_5 genome sequencing and assembly.</title>
        <authorList>
            <person name="Chander A.M."/>
            <person name="Kaur G."/>
            <person name="Nair G.R."/>
            <person name="Dhawan D.K."/>
            <person name="Kochhar R.K."/>
            <person name="Mayilraj S."/>
            <person name="Bhadada S.K."/>
        </authorList>
    </citation>
    <scope>NUCLEOTIDE SEQUENCE [LARGE SCALE GENOMIC DNA]</scope>
    <source>
        <strain evidence="2 3">CD08_5</strain>
    </source>
</reference>
<keyword evidence="3" id="KW-1185">Reference proteome</keyword>